<evidence type="ECO:0000256" key="1">
    <source>
        <dbReference type="ARBA" id="ARBA00023002"/>
    </source>
</evidence>
<keyword evidence="1" id="KW-0560">Oxidoreductase</keyword>
<evidence type="ECO:0000259" key="2">
    <source>
        <dbReference type="Pfam" id="PF00296"/>
    </source>
</evidence>
<organism evidence="3">
    <name type="scientific">uncultured Acidimicrobiales bacterium</name>
    <dbReference type="NCBI Taxonomy" id="310071"/>
    <lineage>
        <taxon>Bacteria</taxon>
        <taxon>Bacillati</taxon>
        <taxon>Actinomycetota</taxon>
        <taxon>Acidimicrobiia</taxon>
        <taxon>Acidimicrobiales</taxon>
        <taxon>environmental samples</taxon>
    </lineage>
</organism>
<reference evidence="3" key="1">
    <citation type="submission" date="2020-02" db="EMBL/GenBank/DDBJ databases">
        <authorList>
            <person name="Meier V. D."/>
        </authorList>
    </citation>
    <scope>NUCLEOTIDE SEQUENCE</scope>
    <source>
        <strain evidence="3">AVDCRST_MAG50</strain>
    </source>
</reference>
<dbReference type="InterPro" id="IPR036661">
    <property type="entry name" value="Luciferase-like_sf"/>
</dbReference>
<dbReference type="NCBIfam" id="TIGR03557">
    <property type="entry name" value="F420_G6P_family"/>
    <property type="match status" value="1"/>
</dbReference>
<dbReference type="PANTHER" id="PTHR43244:SF1">
    <property type="entry name" value="5,10-METHYLENETETRAHYDROMETHANOPTERIN REDUCTASE"/>
    <property type="match status" value="1"/>
</dbReference>
<feature type="domain" description="Luciferase-like" evidence="2">
    <location>
        <begin position="28"/>
        <end position="313"/>
    </location>
</feature>
<dbReference type="Gene3D" id="3.20.20.30">
    <property type="entry name" value="Luciferase-like domain"/>
    <property type="match status" value="1"/>
</dbReference>
<dbReference type="SUPFAM" id="SSF51679">
    <property type="entry name" value="Bacterial luciferase-like"/>
    <property type="match status" value="1"/>
</dbReference>
<name>A0A6J4HVT3_9ACTN</name>
<dbReference type="InterPro" id="IPR023907">
    <property type="entry name" value="Non-F420_Flavin_OxRdtase"/>
</dbReference>
<evidence type="ECO:0000313" key="3">
    <source>
        <dbReference type="EMBL" id="CAA9234827.1"/>
    </source>
</evidence>
<dbReference type="AlphaFoldDB" id="A0A6J4HVT3"/>
<protein>
    <submittedName>
        <fullName evidence="3">Similar to F420-dependent glucose-6-phosphate dehydrogenase, Mext_1273 family</fullName>
    </submittedName>
</protein>
<dbReference type="EMBL" id="CADCTF010000068">
    <property type="protein sequence ID" value="CAA9234827.1"/>
    <property type="molecule type" value="Genomic_DNA"/>
</dbReference>
<dbReference type="NCBIfam" id="TIGR03885">
    <property type="entry name" value="flavin_revert"/>
    <property type="match status" value="1"/>
</dbReference>
<dbReference type="Pfam" id="PF00296">
    <property type="entry name" value="Bac_luciferase"/>
    <property type="match status" value="1"/>
</dbReference>
<dbReference type="InterPro" id="IPR050564">
    <property type="entry name" value="F420-G6PD/mer"/>
</dbReference>
<proteinExistence type="predicted"/>
<dbReference type="GO" id="GO:0016705">
    <property type="term" value="F:oxidoreductase activity, acting on paired donors, with incorporation or reduction of molecular oxygen"/>
    <property type="evidence" value="ECO:0007669"/>
    <property type="project" value="InterPro"/>
</dbReference>
<dbReference type="PANTHER" id="PTHR43244">
    <property type="match status" value="1"/>
</dbReference>
<gene>
    <name evidence="3" type="ORF">AVDCRST_MAG50-1374</name>
</gene>
<dbReference type="InterPro" id="IPR019945">
    <property type="entry name" value="F420_G6P_DH-rel"/>
</dbReference>
<dbReference type="CDD" id="cd01097">
    <property type="entry name" value="Tetrahydromethanopterin_reductase"/>
    <property type="match status" value="1"/>
</dbReference>
<dbReference type="InterPro" id="IPR011251">
    <property type="entry name" value="Luciferase-like_dom"/>
</dbReference>
<sequence length="342" mass="37144">MPTQAEAGFVPGADAGTLGSMVSVGYHASHEQMPPSALLANVVHAEDAGFSTAMCSDHLTPWSERQGHSGNPWVWLGAALQATRTVPFGVVTAPGQRYHPVIAAQAMATVSEMFPGRFWAALGSGENLNEHVTGDPWPDKATRNQRLLETVDVIRALWRGEEVTHKGLITVDRARLWSLPEDPPALLGAAVSEETARLVATWADGLITVDRPIEELRPLIEGFRESGGEHKRVVVQAKVSWAPTEAEALAVAHDQWRSNTLPSDLAWDLATPEEFDARTADVTPEEVRKQVCVSADLGVHLDWLQQIAALGVDEIFVHHVGRAEHQKPFIDAFASDVLPELA</sequence>
<accession>A0A6J4HVT3</accession>